<dbReference type="Gene3D" id="2.10.110.10">
    <property type="entry name" value="Cysteine Rich Protein"/>
    <property type="match status" value="2"/>
</dbReference>
<keyword evidence="2 7" id="KW-0479">Metal-binding</keyword>
<accession>A0A7M7J2I0</accession>
<evidence type="ECO:0000256" key="6">
    <source>
        <dbReference type="ARBA" id="ARBA00023242"/>
    </source>
</evidence>
<dbReference type="GeneID" id="111243926"/>
<evidence type="ECO:0000256" key="8">
    <source>
        <dbReference type="SAM" id="MobiDB-lite"/>
    </source>
</evidence>
<reference evidence="10" key="1">
    <citation type="submission" date="2021-01" db="UniProtKB">
        <authorList>
            <consortium name="EnsemblMetazoa"/>
        </authorList>
    </citation>
    <scope>IDENTIFICATION</scope>
</reference>
<sequence length="391" mass="43508">MSSPVDSSFSKHFEFWDNFYRGSSGARKCGGCGRLVYAPEQVLCLSQAWHRSCLQCSNCGNRLSQSSYNDVDRALYCDACYRVESAVNRFASKKARAAESLDKSIEDSVLDIFQNVLLLSPGPSGIKSPEFGPIEGDKQRCAKSNVNADHTLTGLWETSSSLDNADIRNSSSDANDTSAGVFPSDCTNYSQPISQSGFVCGPRLDARSRSTSCEDSPKRSFGTRYDDGSAWKPIRNQDVDTSVGITQPKPTRRRFSSALERAPLERLKGEKPSVREIAAKINHAGLRTGGVIGVRTHHFCGGCNKTVHPDEQQRCLGRMWHRNCIRCSKCYKPLQSNVRYLDYSIDDVLFCDTCLSVEMTKKFSVRRKTLGDVVVPKELARDKCEPSYFYV</sequence>
<comment type="subcellular location">
    <subcellularLocation>
        <location evidence="1">Nucleus</location>
    </subcellularLocation>
</comment>
<proteinExistence type="predicted"/>
<evidence type="ECO:0000256" key="4">
    <source>
        <dbReference type="ARBA" id="ARBA00022833"/>
    </source>
</evidence>
<dbReference type="PANTHER" id="PTHR24215">
    <property type="entry name" value="RHO-GTPASE-ACTIVATING PROTEIN LRG1"/>
    <property type="match status" value="1"/>
</dbReference>
<evidence type="ECO:0000256" key="3">
    <source>
        <dbReference type="ARBA" id="ARBA00022737"/>
    </source>
</evidence>
<dbReference type="RefSeq" id="XP_022646024.1">
    <property type="nucleotide sequence ID" value="XM_022790289.1"/>
</dbReference>
<feature type="domain" description="LIM zinc-binding" evidence="9">
    <location>
        <begin position="298"/>
        <end position="361"/>
    </location>
</feature>
<dbReference type="SUPFAM" id="SSF57716">
    <property type="entry name" value="Glucocorticoid receptor-like (DNA-binding domain)"/>
    <property type="match status" value="2"/>
</dbReference>
<organism evidence="10 11">
    <name type="scientific">Varroa destructor</name>
    <name type="common">Honeybee mite</name>
    <dbReference type="NCBI Taxonomy" id="109461"/>
    <lineage>
        <taxon>Eukaryota</taxon>
        <taxon>Metazoa</taxon>
        <taxon>Ecdysozoa</taxon>
        <taxon>Arthropoda</taxon>
        <taxon>Chelicerata</taxon>
        <taxon>Arachnida</taxon>
        <taxon>Acari</taxon>
        <taxon>Parasitiformes</taxon>
        <taxon>Mesostigmata</taxon>
        <taxon>Gamasina</taxon>
        <taxon>Dermanyssoidea</taxon>
        <taxon>Varroidae</taxon>
        <taxon>Varroa</taxon>
    </lineage>
</organism>
<dbReference type="SMART" id="SM00132">
    <property type="entry name" value="LIM"/>
    <property type="match status" value="2"/>
</dbReference>
<dbReference type="AlphaFoldDB" id="A0A7M7J2I0"/>
<evidence type="ECO:0000313" key="11">
    <source>
        <dbReference type="Proteomes" id="UP000594260"/>
    </source>
</evidence>
<keyword evidence="6" id="KW-0539">Nucleus</keyword>
<dbReference type="EnsemblMetazoa" id="XM_022790289">
    <property type="protein sequence ID" value="XP_022646024"/>
    <property type="gene ID" value="LOC111243926"/>
</dbReference>
<dbReference type="GO" id="GO:0005737">
    <property type="term" value="C:cytoplasm"/>
    <property type="evidence" value="ECO:0007669"/>
    <property type="project" value="TreeGrafter"/>
</dbReference>
<feature type="region of interest" description="Disordered" evidence="8">
    <location>
        <begin position="209"/>
        <end position="233"/>
    </location>
</feature>
<evidence type="ECO:0000256" key="2">
    <source>
        <dbReference type="ARBA" id="ARBA00022723"/>
    </source>
</evidence>
<name>A0A7M7J2I0_VARDE</name>
<dbReference type="GO" id="GO:0046872">
    <property type="term" value="F:metal ion binding"/>
    <property type="evidence" value="ECO:0007669"/>
    <property type="project" value="UniProtKB-KW"/>
</dbReference>
<evidence type="ECO:0000256" key="5">
    <source>
        <dbReference type="ARBA" id="ARBA00023038"/>
    </source>
</evidence>
<dbReference type="PANTHER" id="PTHR24215:SF35">
    <property type="entry name" value="MUSCLE LIM PROTEIN MLP84B"/>
    <property type="match status" value="1"/>
</dbReference>
<protein>
    <recommendedName>
        <fullName evidence="9">LIM zinc-binding domain-containing protein</fullName>
    </recommendedName>
</protein>
<evidence type="ECO:0000256" key="7">
    <source>
        <dbReference type="PROSITE-ProRule" id="PRU00125"/>
    </source>
</evidence>
<keyword evidence="3" id="KW-0677">Repeat</keyword>
<dbReference type="GO" id="GO:0030036">
    <property type="term" value="P:actin cytoskeleton organization"/>
    <property type="evidence" value="ECO:0007669"/>
    <property type="project" value="TreeGrafter"/>
</dbReference>
<keyword evidence="5 7" id="KW-0440">LIM domain</keyword>
<evidence type="ECO:0000259" key="9">
    <source>
        <dbReference type="PROSITE" id="PS50023"/>
    </source>
</evidence>
<dbReference type="InterPro" id="IPR001781">
    <property type="entry name" value="Znf_LIM"/>
</dbReference>
<evidence type="ECO:0000313" key="10">
    <source>
        <dbReference type="EnsemblMetazoa" id="XP_022646024"/>
    </source>
</evidence>
<keyword evidence="11" id="KW-1185">Reference proteome</keyword>
<dbReference type="PROSITE" id="PS00478">
    <property type="entry name" value="LIM_DOMAIN_1"/>
    <property type="match status" value="2"/>
</dbReference>
<dbReference type="GO" id="GO:0005634">
    <property type="term" value="C:nucleus"/>
    <property type="evidence" value="ECO:0007669"/>
    <property type="project" value="UniProtKB-SubCell"/>
</dbReference>
<evidence type="ECO:0000256" key="1">
    <source>
        <dbReference type="ARBA" id="ARBA00004123"/>
    </source>
</evidence>
<feature type="domain" description="LIM zinc-binding" evidence="9">
    <location>
        <begin position="27"/>
        <end position="87"/>
    </location>
</feature>
<dbReference type="CDD" id="cd08368">
    <property type="entry name" value="LIM"/>
    <property type="match status" value="1"/>
</dbReference>
<dbReference type="PROSITE" id="PS50023">
    <property type="entry name" value="LIM_DOMAIN_2"/>
    <property type="match status" value="2"/>
</dbReference>
<dbReference type="Proteomes" id="UP000594260">
    <property type="component" value="Unplaced"/>
</dbReference>
<dbReference type="Pfam" id="PF00412">
    <property type="entry name" value="LIM"/>
    <property type="match status" value="2"/>
</dbReference>
<keyword evidence="4 7" id="KW-0862">Zinc</keyword>